<sequence>MKWGRADFRAAGPWRVPGDRRRPLHLTLGIVMPLSVTRSKQLSMVQATQLLPFTCRRLMNTVARWQKFQANCRAYTTIDPRLGFASYVAKLEKAEAICRGYCVPTVDYFGVRIRARGECAECGDDPNPSGCASQGDIHGTGRMTQRQQRPTAPFGFAI</sequence>
<dbReference type="EMBL" id="WIGM01000134">
    <property type="protein sequence ID" value="KAF6838010.1"/>
    <property type="molecule type" value="Genomic_DNA"/>
</dbReference>
<reference evidence="1" key="1">
    <citation type="journal article" date="2020" name="Phytopathology">
        <title>Genome Sequence Resources of Colletotrichum truncatum, C. plurivorum, C. musicola, and C. sojae: Four Species Pathogenic to Soybean (Glycine max).</title>
        <authorList>
            <person name="Rogerio F."/>
            <person name="Boufleur T.R."/>
            <person name="Ciampi-Guillardi M."/>
            <person name="Sukno S.A."/>
            <person name="Thon M.R."/>
            <person name="Massola Junior N.S."/>
            <person name="Baroncelli R."/>
        </authorList>
    </citation>
    <scope>NUCLEOTIDE SEQUENCE</scope>
    <source>
        <strain evidence="1">LFN0074</strain>
    </source>
</reference>
<evidence type="ECO:0000313" key="1">
    <source>
        <dbReference type="EMBL" id="KAF6838010.1"/>
    </source>
</evidence>
<organism evidence="1 2">
    <name type="scientific">Colletotrichum musicola</name>
    <dbReference type="NCBI Taxonomy" id="2175873"/>
    <lineage>
        <taxon>Eukaryota</taxon>
        <taxon>Fungi</taxon>
        <taxon>Dikarya</taxon>
        <taxon>Ascomycota</taxon>
        <taxon>Pezizomycotina</taxon>
        <taxon>Sordariomycetes</taxon>
        <taxon>Hypocreomycetidae</taxon>
        <taxon>Glomerellales</taxon>
        <taxon>Glomerellaceae</taxon>
        <taxon>Colletotrichum</taxon>
        <taxon>Colletotrichum orchidearum species complex</taxon>
    </lineage>
</organism>
<accession>A0A8H6NMF7</accession>
<keyword evidence="2" id="KW-1185">Reference proteome</keyword>
<name>A0A8H6NMF7_9PEZI</name>
<dbReference type="Proteomes" id="UP000639643">
    <property type="component" value="Unassembled WGS sequence"/>
</dbReference>
<gene>
    <name evidence="1" type="ORF">CMUS01_04783</name>
</gene>
<comment type="caution">
    <text evidence="1">The sequence shown here is derived from an EMBL/GenBank/DDBJ whole genome shotgun (WGS) entry which is preliminary data.</text>
</comment>
<protein>
    <submittedName>
        <fullName evidence="1">Uncharacterized protein</fullName>
    </submittedName>
</protein>
<evidence type="ECO:0000313" key="2">
    <source>
        <dbReference type="Proteomes" id="UP000639643"/>
    </source>
</evidence>
<proteinExistence type="predicted"/>
<dbReference type="AlphaFoldDB" id="A0A8H6NMF7"/>